<dbReference type="EMBL" id="JAMSHJ010000002">
    <property type="protein sequence ID" value="KAI5434089.1"/>
    <property type="molecule type" value="Genomic_DNA"/>
</dbReference>
<dbReference type="CDD" id="cd14133">
    <property type="entry name" value="PKc_DYRK_like"/>
    <property type="match status" value="1"/>
</dbReference>
<dbReference type="OrthoDB" id="9332038at2759"/>
<evidence type="ECO:0000313" key="9">
    <source>
        <dbReference type="Proteomes" id="UP001058974"/>
    </source>
</evidence>
<keyword evidence="9" id="KW-1185">Reference proteome</keyword>
<reference evidence="8 9" key="1">
    <citation type="journal article" date="2022" name="Nat. Genet.">
        <title>Improved pea reference genome and pan-genome highlight genomic features and evolutionary characteristics.</title>
        <authorList>
            <person name="Yang T."/>
            <person name="Liu R."/>
            <person name="Luo Y."/>
            <person name="Hu S."/>
            <person name="Wang D."/>
            <person name="Wang C."/>
            <person name="Pandey M.K."/>
            <person name="Ge S."/>
            <person name="Xu Q."/>
            <person name="Li N."/>
            <person name="Li G."/>
            <person name="Huang Y."/>
            <person name="Saxena R.K."/>
            <person name="Ji Y."/>
            <person name="Li M."/>
            <person name="Yan X."/>
            <person name="He Y."/>
            <person name="Liu Y."/>
            <person name="Wang X."/>
            <person name="Xiang C."/>
            <person name="Varshney R.K."/>
            <person name="Ding H."/>
            <person name="Gao S."/>
            <person name="Zong X."/>
        </authorList>
    </citation>
    <scope>NUCLEOTIDE SEQUENCE [LARGE SCALE GENOMIC DNA]</scope>
    <source>
        <strain evidence="8 9">cv. Zhongwan 6</strain>
    </source>
</reference>
<dbReference type="InterPro" id="IPR050494">
    <property type="entry name" value="Ser_Thr_dual-spec_kinase"/>
</dbReference>
<evidence type="ECO:0000256" key="5">
    <source>
        <dbReference type="ARBA" id="ARBA00022777"/>
    </source>
</evidence>
<comment type="caution">
    <text evidence="8">The sequence shown here is derived from an EMBL/GenBank/DDBJ whole genome shotgun (WGS) entry which is preliminary data.</text>
</comment>
<dbReference type="PANTHER" id="PTHR24058:SF113">
    <property type="entry name" value="HYPOTHETICAL SER-THR PROTEIN KINASE"/>
    <property type="match status" value="1"/>
</dbReference>
<feature type="domain" description="Protein kinase" evidence="7">
    <location>
        <begin position="380"/>
        <end position="682"/>
    </location>
</feature>
<evidence type="ECO:0000259" key="7">
    <source>
        <dbReference type="PROSITE" id="PS50011"/>
    </source>
</evidence>
<dbReference type="GO" id="GO:0004674">
    <property type="term" value="F:protein serine/threonine kinase activity"/>
    <property type="evidence" value="ECO:0007669"/>
    <property type="project" value="UniProtKB-KW"/>
</dbReference>
<dbReference type="InterPro" id="IPR000719">
    <property type="entry name" value="Prot_kinase_dom"/>
</dbReference>
<dbReference type="FunFam" id="1.10.510.10:FF:000380">
    <property type="entry name" value="Serine/threonine-protein kinase ppk15"/>
    <property type="match status" value="1"/>
</dbReference>
<organism evidence="8 9">
    <name type="scientific">Pisum sativum</name>
    <name type="common">Garden pea</name>
    <name type="synonym">Lathyrus oleraceus</name>
    <dbReference type="NCBI Taxonomy" id="3888"/>
    <lineage>
        <taxon>Eukaryota</taxon>
        <taxon>Viridiplantae</taxon>
        <taxon>Streptophyta</taxon>
        <taxon>Embryophyta</taxon>
        <taxon>Tracheophyta</taxon>
        <taxon>Spermatophyta</taxon>
        <taxon>Magnoliopsida</taxon>
        <taxon>eudicotyledons</taxon>
        <taxon>Gunneridae</taxon>
        <taxon>Pentapetalae</taxon>
        <taxon>rosids</taxon>
        <taxon>fabids</taxon>
        <taxon>Fabales</taxon>
        <taxon>Fabaceae</taxon>
        <taxon>Papilionoideae</taxon>
        <taxon>50 kb inversion clade</taxon>
        <taxon>NPAAA clade</taxon>
        <taxon>Hologalegina</taxon>
        <taxon>IRL clade</taxon>
        <taxon>Fabeae</taxon>
        <taxon>Lathyrus</taxon>
    </lineage>
</organism>
<dbReference type="InterPro" id="IPR011009">
    <property type="entry name" value="Kinase-like_dom_sf"/>
</dbReference>
<sequence length="689" mass="79945">MASVETVLEFLRKNGLSQAESALREDIIEKTNLASFDFEKFFFPMVPPPPPVKLRSISRSSGFPADEEKFFKSNSVSSDEQFVSIGSPSSRVSSLEFINPYGINSSSQTQNDSESSSDRLSQFGTARDYHEFDMQHEPYWYNENDDDFMTPSFDGPDFFGCETEDKFVTENQRENSPDLRYNYKEISLEGNEGYVDERMKQCICNHSSVVDENASYSKDYCHGAEKDTDSHNREVPINFSYSDLKEIDRNDFHLKDIIDSFDSAPLLTVKRSIDSYTKNDSNEKYKDSYDLTITVAETDLSNGIDPYEVRDDPELSEGFRDQDVAADVEDNNTDDELLKYIQDDEYEVFELRIVHRKNRTGFEENKEVPIVLNTVMAGRYYVTEYLGSAAFSRVVQAHDLQMGIDVCLKIIKNDKDFFDQSLDEIKLLKLVNKHDPGDKHHILRLYDYFYHQEHLFIVTELLRANLYEFQKFNQESGGEAYFTLHRLQLITRQCLEALEYLHNLGIVHCDLKPENVLVKSYKKCEIKIIDLGSSCFKTDNLCLYVQSRSYRAPEVMLGLQYDEKIDIWSLGCILAELCSGEVLFPNDAVVMILARMVGMFGPFDMEMLVKGQETHKYFTKEYDIYFVNEETDQLEYLIPEETSLEQHLRITDTMFIDFVGYLLNTNPKRRPTARQALKHPWLSYVYKSM</sequence>
<gene>
    <name evidence="8" type="ORF">KIW84_021089</name>
</gene>
<dbReference type="SMART" id="SM00220">
    <property type="entry name" value="S_TKc"/>
    <property type="match status" value="1"/>
</dbReference>
<keyword evidence="5" id="KW-0418">Kinase</keyword>
<dbReference type="FunFam" id="3.30.200.20:FF:000216">
    <property type="entry name" value="Putative serine/threonine-protein kinase dyrk2"/>
    <property type="match status" value="1"/>
</dbReference>
<dbReference type="Pfam" id="PF00069">
    <property type="entry name" value="Pkinase"/>
    <property type="match status" value="1"/>
</dbReference>
<dbReference type="InterPro" id="IPR008271">
    <property type="entry name" value="Ser/Thr_kinase_AS"/>
</dbReference>
<evidence type="ECO:0000256" key="1">
    <source>
        <dbReference type="ARBA" id="ARBA00022527"/>
    </source>
</evidence>
<dbReference type="Gramene" id="Psat02G0108900-T1">
    <property type="protein sequence ID" value="KAI5434089.1"/>
    <property type="gene ID" value="KIW84_021089"/>
</dbReference>
<dbReference type="GO" id="GO:0005524">
    <property type="term" value="F:ATP binding"/>
    <property type="evidence" value="ECO:0007669"/>
    <property type="project" value="UniProtKB-KW"/>
</dbReference>
<keyword evidence="3" id="KW-0808">Transferase</keyword>
<dbReference type="Proteomes" id="UP001058974">
    <property type="component" value="Chromosome 2"/>
</dbReference>
<keyword evidence="2" id="KW-0597">Phosphoprotein</keyword>
<dbReference type="Gene3D" id="1.10.510.10">
    <property type="entry name" value="Transferase(Phosphotransferase) domain 1"/>
    <property type="match status" value="1"/>
</dbReference>
<dbReference type="AlphaFoldDB" id="A0A9D4Y8X6"/>
<keyword evidence="1" id="KW-0723">Serine/threonine-protein kinase</keyword>
<evidence type="ECO:0000256" key="2">
    <source>
        <dbReference type="ARBA" id="ARBA00022553"/>
    </source>
</evidence>
<keyword evidence="4" id="KW-0547">Nucleotide-binding</keyword>
<dbReference type="SUPFAM" id="SSF56112">
    <property type="entry name" value="Protein kinase-like (PK-like)"/>
    <property type="match status" value="1"/>
</dbReference>
<protein>
    <recommendedName>
        <fullName evidence="7">Protein kinase domain-containing protein</fullName>
    </recommendedName>
</protein>
<dbReference type="Gramene" id="PSAT_LOCUS10217_t1">
    <property type="protein sequence ID" value="CAL5190152.1"/>
    <property type="gene ID" value="PSAT_LOCUS10217"/>
</dbReference>
<accession>A0A9D4Y8X6</accession>
<dbReference type="PANTHER" id="PTHR24058">
    <property type="entry name" value="DUAL SPECIFICITY PROTEIN KINASE"/>
    <property type="match status" value="1"/>
</dbReference>
<evidence type="ECO:0000256" key="6">
    <source>
        <dbReference type="ARBA" id="ARBA00022840"/>
    </source>
</evidence>
<dbReference type="PROSITE" id="PS00108">
    <property type="entry name" value="PROTEIN_KINASE_ST"/>
    <property type="match status" value="1"/>
</dbReference>
<name>A0A9D4Y8X6_PEA</name>
<proteinExistence type="predicted"/>
<evidence type="ECO:0000256" key="3">
    <source>
        <dbReference type="ARBA" id="ARBA00022679"/>
    </source>
</evidence>
<dbReference type="Gene3D" id="3.30.200.20">
    <property type="entry name" value="Phosphorylase Kinase, domain 1"/>
    <property type="match status" value="1"/>
</dbReference>
<dbReference type="PROSITE" id="PS50011">
    <property type="entry name" value="PROTEIN_KINASE_DOM"/>
    <property type="match status" value="1"/>
</dbReference>
<evidence type="ECO:0000256" key="4">
    <source>
        <dbReference type="ARBA" id="ARBA00022741"/>
    </source>
</evidence>
<evidence type="ECO:0000313" key="8">
    <source>
        <dbReference type="EMBL" id="KAI5434089.1"/>
    </source>
</evidence>
<keyword evidence="6" id="KW-0067">ATP-binding</keyword>